<reference evidence="3" key="1">
    <citation type="journal article" date="2021" name="Nat. Commun.">
        <title>Genetic determinants of endophytism in the Arabidopsis root mycobiome.</title>
        <authorList>
            <person name="Mesny F."/>
            <person name="Miyauchi S."/>
            <person name="Thiergart T."/>
            <person name="Pickel B."/>
            <person name="Atanasova L."/>
            <person name="Karlsson M."/>
            <person name="Huettel B."/>
            <person name="Barry K.W."/>
            <person name="Haridas S."/>
            <person name="Chen C."/>
            <person name="Bauer D."/>
            <person name="Andreopoulos W."/>
            <person name="Pangilinan J."/>
            <person name="LaButti K."/>
            <person name="Riley R."/>
            <person name="Lipzen A."/>
            <person name="Clum A."/>
            <person name="Drula E."/>
            <person name="Henrissat B."/>
            <person name="Kohler A."/>
            <person name="Grigoriev I.V."/>
            <person name="Martin F.M."/>
            <person name="Hacquard S."/>
        </authorList>
    </citation>
    <scope>NUCLEOTIDE SEQUENCE</scope>
    <source>
        <strain evidence="3">MPI-SDFR-AT-0117</strain>
    </source>
</reference>
<name>A0A9P8VH57_9PEZI</name>
<evidence type="ECO:0000256" key="2">
    <source>
        <dbReference type="SAM" id="SignalP"/>
    </source>
</evidence>
<keyword evidence="2" id="KW-0732">Signal</keyword>
<feature type="region of interest" description="Disordered" evidence="1">
    <location>
        <begin position="149"/>
        <end position="230"/>
    </location>
</feature>
<organism evidence="3 4">
    <name type="scientific">Plectosphaerella plurivora</name>
    <dbReference type="NCBI Taxonomy" id="936078"/>
    <lineage>
        <taxon>Eukaryota</taxon>
        <taxon>Fungi</taxon>
        <taxon>Dikarya</taxon>
        <taxon>Ascomycota</taxon>
        <taxon>Pezizomycotina</taxon>
        <taxon>Sordariomycetes</taxon>
        <taxon>Hypocreomycetidae</taxon>
        <taxon>Glomerellales</taxon>
        <taxon>Plectosphaerellaceae</taxon>
        <taxon>Plectosphaerella</taxon>
    </lineage>
</organism>
<evidence type="ECO:0000313" key="3">
    <source>
        <dbReference type="EMBL" id="KAH6691574.1"/>
    </source>
</evidence>
<evidence type="ECO:0000313" key="4">
    <source>
        <dbReference type="Proteomes" id="UP000770015"/>
    </source>
</evidence>
<dbReference type="InterPro" id="IPR027796">
    <property type="entry name" value="OTT_1508_deam-like"/>
</dbReference>
<dbReference type="AlphaFoldDB" id="A0A9P8VH57"/>
<feature type="chain" id="PRO_5040466962" evidence="2">
    <location>
        <begin position="24"/>
        <end position="313"/>
    </location>
</feature>
<feature type="signal peptide" evidence="2">
    <location>
        <begin position="1"/>
        <end position="23"/>
    </location>
</feature>
<sequence length="313" mass="34134">MTRFVQSNKKACFLCNLLLTLNGFPVIPKSHGKLYPGWRIPMLAVMEPLQLQLNTLLAQVYQESIALLVLKQKKVDLPYPYESSALSMSDVAASEVTQIVSDNSIAISPPGESKQSLFAQILTDRENSSEESEEPVSSPLFETDAAGIEDASPQAPPTDNTGRQEPTSPHESTEESEKEMSAPVSETAAADMGDIEEASSRKPAPDDPDQQEPTRLRTEPLWTTTPGQAPLVHTIGDSTLMVEYSIGPEIPRPKTLQYQIKTLSSADTQQLRDTSAHVVAVKDLEEGSEDTLCGTLSVYLDFGNAIAELILYN</sequence>
<dbReference type="Pfam" id="PF14441">
    <property type="entry name" value="OTT_1508_deam"/>
    <property type="match status" value="1"/>
</dbReference>
<gene>
    <name evidence="3" type="ORF">F5X68DRAFT_229424</name>
</gene>
<accession>A0A9P8VH57</accession>
<protein>
    <submittedName>
        <fullName evidence="3">Uncharacterized protein</fullName>
    </submittedName>
</protein>
<dbReference type="EMBL" id="JAGSXJ010000005">
    <property type="protein sequence ID" value="KAH6691574.1"/>
    <property type="molecule type" value="Genomic_DNA"/>
</dbReference>
<feature type="compositionally biased region" description="Basic and acidic residues" evidence="1">
    <location>
        <begin position="171"/>
        <end position="180"/>
    </location>
</feature>
<evidence type="ECO:0000256" key="1">
    <source>
        <dbReference type="SAM" id="MobiDB-lite"/>
    </source>
</evidence>
<dbReference type="Proteomes" id="UP000770015">
    <property type="component" value="Unassembled WGS sequence"/>
</dbReference>
<proteinExistence type="predicted"/>
<comment type="caution">
    <text evidence="3">The sequence shown here is derived from an EMBL/GenBank/DDBJ whole genome shotgun (WGS) entry which is preliminary data.</text>
</comment>
<keyword evidence="4" id="KW-1185">Reference proteome</keyword>
<dbReference type="OrthoDB" id="4851849at2759"/>